<feature type="transmembrane region" description="Helical" evidence="6">
    <location>
        <begin position="654"/>
        <end position="673"/>
    </location>
</feature>
<dbReference type="InterPro" id="IPR036852">
    <property type="entry name" value="Peptidase_S8/S53_dom_sf"/>
</dbReference>
<dbReference type="Gene3D" id="3.40.50.200">
    <property type="entry name" value="Peptidase S8/S53 domain"/>
    <property type="match status" value="1"/>
</dbReference>
<protein>
    <recommendedName>
        <fullName evidence="7">Peptidase S8/S53 domain-containing protein</fullName>
    </recommendedName>
</protein>
<keyword evidence="6" id="KW-1133">Transmembrane helix</keyword>
<dbReference type="InterPro" id="IPR050131">
    <property type="entry name" value="Peptidase_S8_subtilisin-like"/>
</dbReference>
<dbReference type="AlphaFoldDB" id="A0A381VH50"/>
<evidence type="ECO:0000256" key="5">
    <source>
        <dbReference type="SAM" id="MobiDB-lite"/>
    </source>
</evidence>
<comment type="similarity">
    <text evidence="1">Belongs to the peptidase S8 family.</text>
</comment>
<keyword evidence="2" id="KW-0645">Protease</keyword>
<dbReference type="SUPFAM" id="SSF81296">
    <property type="entry name" value="E set domains"/>
    <property type="match status" value="1"/>
</dbReference>
<dbReference type="Gene3D" id="2.60.40.650">
    <property type="match status" value="1"/>
</dbReference>
<evidence type="ECO:0000256" key="1">
    <source>
        <dbReference type="ARBA" id="ARBA00011073"/>
    </source>
</evidence>
<gene>
    <name evidence="8" type="ORF">METZ01_LOCUS92388</name>
</gene>
<dbReference type="Pfam" id="PF00082">
    <property type="entry name" value="Peptidase_S8"/>
    <property type="match status" value="1"/>
</dbReference>
<feature type="compositionally biased region" description="Polar residues" evidence="5">
    <location>
        <begin position="394"/>
        <end position="404"/>
    </location>
</feature>
<dbReference type="InterPro" id="IPR000209">
    <property type="entry name" value="Peptidase_S8/S53_dom"/>
</dbReference>
<evidence type="ECO:0000256" key="2">
    <source>
        <dbReference type="ARBA" id="ARBA00022670"/>
    </source>
</evidence>
<dbReference type="GO" id="GO:0006508">
    <property type="term" value="P:proteolysis"/>
    <property type="evidence" value="ECO:0007669"/>
    <property type="project" value="UniProtKB-KW"/>
</dbReference>
<accession>A0A381VH50</accession>
<keyword evidence="3" id="KW-0378">Hydrolase</keyword>
<proteinExistence type="inferred from homology"/>
<dbReference type="PROSITE" id="PS00138">
    <property type="entry name" value="SUBTILASE_SER"/>
    <property type="match status" value="1"/>
</dbReference>
<evidence type="ECO:0000256" key="3">
    <source>
        <dbReference type="ARBA" id="ARBA00022801"/>
    </source>
</evidence>
<dbReference type="GO" id="GO:0004252">
    <property type="term" value="F:serine-type endopeptidase activity"/>
    <property type="evidence" value="ECO:0007669"/>
    <property type="project" value="InterPro"/>
</dbReference>
<keyword evidence="6" id="KW-0472">Membrane</keyword>
<sequence length="711" mass="74978">MDAKALNAVLCAFLLVPLAGSVAPPQVSAFDSEGLQLIDVGQQTMAPVQAPVSWASPGPWWTWTSLDSDRNGIHDSLQTVSGPVNVGLSYDGRITDSNRFDLALLGHDIHLEIPSVDAVLIGDVDASEVYGLSQLDGVVMVERYGFVVFYGDVQTPAVKARNSTEYPVGAWDLGVSGHGVNIALTDTGVDNEHPGLSGKFVAGYDAVCYVHTDPSCLLSNPLREDDGSFDPDDGNQHGTACMGMASSTGLEADGSQSEYYGSAPNASLVDVRIGTDVGAGPFENYLLEQEFYESAMNGLQWIIDHRDDAWPGVDEANHGIDIISLSWGITSHENGGSDGTDMHSRILDDAMLAGVAVSNAAGNDGPDNDGLSGMSASSLSVTVAATDDLNTVNRSDDSIASYSSRGPRKDNGDGNPLNELIPEVSAPGTNIVQAEGCVTSGGCNNFLGGDASGNTYTGRGSGTSYATPSVTGVIALVIEANGNLTPLQVKEVLKQTAERRGEPSAPEVDPYWNRDFGWGMVDARAAVALALHLAQTDQTDSVDVSLQNHLLSVADSNGTINVTGHAWGQLGSIERVEFRIDGGDWREATYSAEPGEIGALTPFMWHVILDSVKLSEGGHQLEVRAMAEGVFSLPILVTVHGSGGTVSEFSVPPIVIVGILVVFVIWIASLSLVRLRSDGEIDSLLSRLRNEEDSAVEEVLEAELIPEQGPE</sequence>
<reference evidence="8" key="1">
    <citation type="submission" date="2018-05" db="EMBL/GenBank/DDBJ databases">
        <authorList>
            <person name="Lanie J.A."/>
            <person name="Ng W.-L."/>
            <person name="Kazmierczak K.M."/>
            <person name="Andrzejewski T.M."/>
            <person name="Davidsen T.M."/>
            <person name="Wayne K.J."/>
            <person name="Tettelin H."/>
            <person name="Glass J.I."/>
            <person name="Rusch D."/>
            <person name="Podicherti R."/>
            <person name="Tsui H.-C.T."/>
            <person name="Winkler M.E."/>
        </authorList>
    </citation>
    <scope>NUCLEOTIDE SEQUENCE</scope>
</reference>
<dbReference type="PROSITE" id="PS51892">
    <property type="entry name" value="SUBTILASE"/>
    <property type="match status" value="1"/>
</dbReference>
<dbReference type="PANTHER" id="PTHR43806">
    <property type="entry name" value="PEPTIDASE S8"/>
    <property type="match status" value="1"/>
</dbReference>
<keyword evidence="6" id="KW-0812">Transmembrane</keyword>
<dbReference type="PANTHER" id="PTHR43806:SF11">
    <property type="entry name" value="CEREVISIN-RELATED"/>
    <property type="match status" value="1"/>
</dbReference>
<dbReference type="PRINTS" id="PR00723">
    <property type="entry name" value="SUBTILISIN"/>
</dbReference>
<evidence type="ECO:0000259" key="7">
    <source>
        <dbReference type="Pfam" id="PF00082"/>
    </source>
</evidence>
<dbReference type="SUPFAM" id="SSF52743">
    <property type="entry name" value="Subtilisin-like"/>
    <property type="match status" value="1"/>
</dbReference>
<organism evidence="8">
    <name type="scientific">marine metagenome</name>
    <dbReference type="NCBI Taxonomy" id="408172"/>
    <lineage>
        <taxon>unclassified sequences</taxon>
        <taxon>metagenomes</taxon>
        <taxon>ecological metagenomes</taxon>
    </lineage>
</organism>
<dbReference type="InterPro" id="IPR023828">
    <property type="entry name" value="Peptidase_S8_Ser-AS"/>
</dbReference>
<dbReference type="InterPro" id="IPR015500">
    <property type="entry name" value="Peptidase_S8_subtilisin-rel"/>
</dbReference>
<feature type="region of interest" description="Disordered" evidence="5">
    <location>
        <begin position="394"/>
        <end position="422"/>
    </location>
</feature>
<evidence type="ECO:0000313" key="8">
    <source>
        <dbReference type="EMBL" id="SVA39534.1"/>
    </source>
</evidence>
<evidence type="ECO:0000256" key="4">
    <source>
        <dbReference type="ARBA" id="ARBA00022825"/>
    </source>
</evidence>
<dbReference type="EMBL" id="UINC01008795">
    <property type="protein sequence ID" value="SVA39534.1"/>
    <property type="molecule type" value="Genomic_DNA"/>
</dbReference>
<feature type="domain" description="Peptidase S8/S53" evidence="7">
    <location>
        <begin position="177"/>
        <end position="519"/>
    </location>
</feature>
<name>A0A381VH50_9ZZZZ</name>
<evidence type="ECO:0000256" key="6">
    <source>
        <dbReference type="SAM" id="Phobius"/>
    </source>
</evidence>
<keyword evidence="4" id="KW-0720">Serine protease</keyword>
<dbReference type="InterPro" id="IPR014756">
    <property type="entry name" value="Ig_E-set"/>
</dbReference>